<dbReference type="KEGG" id="sur:STAUR_5757"/>
<dbReference type="HOGENOM" id="CLU_191051_1_0_7"/>
<dbReference type="SUPFAM" id="SSF51735">
    <property type="entry name" value="NAD(P)-binding Rossmann-fold domains"/>
    <property type="match status" value="1"/>
</dbReference>
<dbReference type="InterPro" id="IPR036291">
    <property type="entry name" value="NAD(P)-bd_dom_sf"/>
</dbReference>
<dbReference type="AlphaFoldDB" id="Q08PL8"/>
<dbReference type="eggNOG" id="COG4221">
    <property type="taxonomic scope" value="Bacteria"/>
</dbReference>
<dbReference type="STRING" id="378806.STAUR_5757"/>
<keyword evidence="3" id="KW-1185">Reference proteome</keyword>
<proteinExistence type="predicted"/>
<evidence type="ECO:0000313" key="4">
    <source>
        <dbReference type="Proteomes" id="UP000032702"/>
    </source>
</evidence>
<reference evidence="2 4" key="1">
    <citation type="submission" date="2006-04" db="EMBL/GenBank/DDBJ databases">
        <authorList>
            <person name="Nierman W.C."/>
        </authorList>
    </citation>
    <scope>NUCLEOTIDE SEQUENCE [LARGE SCALE GENOMIC DNA]</scope>
    <source>
        <strain evidence="2 4">DW4/3-1</strain>
    </source>
</reference>
<gene>
    <name evidence="1" type="ordered locus">STAUR_5757</name>
    <name evidence="2" type="ORF">STIAU_5244</name>
</gene>
<evidence type="ECO:0000313" key="3">
    <source>
        <dbReference type="Proteomes" id="UP000001351"/>
    </source>
</evidence>
<sequence>MTIISPGFVRTDFLDSVTNPEVKAQLSASRDKFAIPPDAIARAIAFAIEQPADVDVSEMIVRPTAQR</sequence>
<dbReference type="EMBL" id="AAMD01000238">
    <property type="protein sequence ID" value="EAU62420.1"/>
    <property type="molecule type" value="Genomic_DNA"/>
</dbReference>
<dbReference type="Gene3D" id="3.40.50.720">
    <property type="entry name" value="NAD(P)-binding Rossmann-like Domain"/>
    <property type="match status" value="1"/>
</dbReference>
<dbReference type="EMBL" id="CP002271">
    <property type="protein sequence ID" value="ADO73519.1"/>
    <property type="molecule type" value="Genomic_DNA"/>
</dbReference>
<accession>Q08PL8</accession>
<protein>
    <submittedName>
        <fullName evidence="1 2">Short-chain dehydrogenase/reductase SDR</fullName>
    </submittedName>
</protein>
<dbReference type="PATRIC" id="fig|378806.16.peg.1181"/>
<name>Q08PL8_STIAD</name>
<dbReference type="Proteomes" id="UP000032702">
    <property type="component" value="Unassembled WGS sequence"/>
</dbReference>
<evidence type="ECO:0000313" key="2">
    <source>
        <dbReference type="EMBL" id="EAU62420.1"/>
    </source>
</evidence>
<dbReference type="RefSeq" id="WP_002619167.1">
    <property type="nucleotide sequence ID" value="NC_014623.1"/>
</dbReference>
<reference evidence="1 3" key="2">
    <citation type="journal article" date="2011" name="Mol. Biol. Evol.">
        <title>Comparative genomic analysis of fruiting body formation in Myxococcales.</title>
        <authorList>
            <person name="Huntley S."/>
            <person name="Hamann N."/>
            <person name="Wegener-Feldbrugge S."/>
            <person name="Treuner-Lange A."/>
            <person name="Kube M."/>
            <person name="Reinhardt R."/>
            <person name="Klages S."/>
            <person name="Muller R."/>
            <person name="Ronning C.M."/>
            <person name="Nierman W.C."/>
            <person name="Sogaard-Andersen L."/>
        </authorList>
    </citation>
    <scope>NUCLEOTIDE SEQUENCE [LARGE SCALE GENOMIC DNA]</scope>
    <source>
        <strain evidence="1 3">DW4/3-1</strain>
    </source>
</reference>
<evidence type="ECO:0000313" key="1">
    <source>
        <dbReference type="EMBL" id="ADO73519.1"/>
    </source>
</evidence>
<dbReference type="Proteomes" id="UP000001351">
    <property type="component" value="Chromosome"/>
</dbReference>
<organism evidence="2 4">
    <name type="scientific">Stigmatella aurantiaca (strain DW4/3-1)</name>
    <dbReference type="NCBI Taxonomy" id="378806"/>
    <lineage>
        <taxon>Bacteria</taxon>
        <taxon>Pseudomonadati</taxon>
        <taxon>Myxococcota</taxon>
        <taxon>Myxococcia</taxon>
        <taxon>Myxococcales</taxon>
        <taxon>Cystobacterineae</taxon>
        <taxon>Archangiaceae</taxon>
        <taxon>Stigmatella</taxon>
    </lineage>
</organism>